<dbReference type="STRING" id="1448318.A0A319EI49"/>
<sequence length="355" mass="39379">MDRRSASDVPYNGDALIGVSIAIAIVQMVVVGARFYTRHMQKLALALDDYLIFLALIASLGQSALYIILVKLAGVGHHMSYVEQTPEKLVILQKSLYANEILDFPFTVTPAKISILMFYVRIFSTRTFKIMAYVVGAIVLGHGIGVLLAAIFQCWPIAYVWNETIKGGSCFNQVAFYRYVSPPNILTDVIILVMPLPYVWKLHTRNGQKLALTGVFLLGGVGTVASILRMAIFFQENATTDPTWTSTKLGIWTILEGGIIIISACLPPIWPLIVRILPKQLRSKGSSNTRQRRYTASQAKAKGPEGFSRLGDNSQSDQWQTPSEESRTGLARTPDQYSDNISLDVMHGVRPREEP</sequence>
<feature type="region of interest" description="Disordered" evidence="6">
    <location>
        <begin position="285"/>
        <end position="355"/>
    </location>
</feature>
<evidence type="ECO:0000256" key="2">
    <source>
        <dbReference type="ARBA" id="ARBA00022692"/>
    </source>
</evidence>
<evidence type="ECO:0000256" key="4">
    <source>
        <dbReference type="ARBA" id="ARBA00023136"/>
    </source>
</evidence>
<feature type="transmembrane region" description="Helical" evidence="7">
    <location>
        <begin position="252"/>
        <end position="274"/>
    </location>
</feature>
<gene>
    <name evidence="9" type="ORF">BO78DRAFT_120501</name>
</gene>
<dbReference type="GO" id="GO:0016020">
    <property type="term" value="C:membrane"/>
    <property type="evidence" value="ECO:0007669"/>
    <property type="project" value="UniProtKB-SubCell"/>
</dbReference>
<protein>
    <recommendedName>
        <fullName evidence="8">Rhodopsin domain-containing protein</fullName>
    </recommendedName>
</protein>
<evidence type="ECO:0000256" key="7">
    <source>
        <dbReference type="SAM" id="Phobius"/>
    </source>
</evidence>
<comment type="similarity">
    <text evidence="5">Belongs to the SAT4 family.</text>
</comment>
<keyword evidence="2 7" id="KW-0812">Transmembrane</keyword>
<feature type="transmembrane region" description="Helical" evidence="7">
    <location>
        <begin position="49"/>
        <end position="69"/>
    </location>
</feature>
<organism evidence="9 10">
    <name type="scientific">Aspergillus sclerotiicarbonarius (strain CBS 121057 / IBT 28362)</name>
    <dbReference type="NCBI Taxonomy" id="1448318"/>
    <lineage>
        <taxon>Eukaryota</taxon>
        <taxon>Fungi</taxon>
        <taxon>Dikarya</taxon>
        <taxon>Ascomycota</taxon>
        <taxon>Pezizomycotina</taxon>
        <taxon>Eurotiomycetes</taxon>
        <taxon>Eurotiomycetidae</taxon>
        <taxon>Eurotiales</taxon>
        <taxon>Aspergillaceae</taxon>
        <taxon>Aspergillus</taxon>
        <taxon>Aspergillus subgen. Circumdati</taxon>
    </lineage>
</organism>
<dbReference type="AlphaFoldDB" id="A0A319EI49"/>
<feature type="transmembrane region" description="Helical" evidence="7">
    <location>
        <begin position="130"/>
        <end position="159"/>
    </location>
</feature>
<evidence type="ECO:0000313" key="9">
    <source>
        <dbReference type="EMBL" id="PYI06208.1"/>
    </source>
</evidence>
<evidence type="ECO:0000313" key="10">
    <source>
        <dbReference type="Proteomes" id="UP000248423"/>
    </source>
</evidence>
<evidence type="ECO:0000259" key="8">
    <source>
        <dbReference type="Pfam" id="PF20684"/>
    </source>
</evidence>
<evidence type="ECO:0000256" key="1">
    <source>
        <dbReference type="ARBA" id="ARBA00004141"/>
    </source>
</evidence>
<evidence type="ECO:0000256" key="5">
    <source>
        <dbReference type="ARBA" id="ARBA00038359"/>
    </source>
</evidence>
<keyword evidence="3 7" id="KW-1133">Transmembrane helix</keyword>
<dbReference type="InterPro" id="IPR049326">
    <property type="entry name" value="Rhodopsin_dom_fungi"/>
</dbReference>
<name>A0A319EI49_ASPSB</name>
<evidence type="ECO:0000256" key="6">
    <source>
        <dbReference type="SAM" id="MobiDB-lite"/>
    </source>
</evidence>
<dbReference type="PANTHER" id="PTHR33048:SF47">
    <property type="entry name" value="INTEGRAL MEMBRANE PROTEIN-RELATED"/>
    <property type="match status" value="1"/>
</dbReference>
<dbReference type="Pfam" id="PF20684">
    <property type="entry name" value="Fung_rhodopsin"/>
    <property type="match status" value="1"/>
</dbReference>
<dbReference type="Proteomes" id="UP000248423">
    <property type="component" value="Unassembled WGS sequence"/>
</dbReference>
<feature type="transmembrane region" description="Helical" evidence="7">
    <location>
        <begin position="15"/>
        <end position="37"/>
    </location>
</feature>
<evidence type="ECO:0000256" key="3">
    <source>
        <dbReference type="ARBA" id="ARBA00022989"/>
    </source>
</evidence>
<keyword evidence="4 7" id="KW-0472">Membrane</keyword>
<feature type="transmembrane region" description="Helical" evidence="7">
    <location>
        <begin position="179"/>
        <end position="198"/>
    </location>
</feature>
<feature type="domain" description="Rhodopsin" evidence="8">
    <location>
        <begin position="33"/>
        <end position="274"/>
    </location>
</feature>
<feature type="transmembrane region" description="Helical" evidence="7">
    <location>
        <begin position="210"/>
        <end position="232"/>
    </location>
</feature>
<dbReference type="OrthoDB" id="5417844at2759"/>
<feature type="transmembrane region" description="Helical" evidence="7">
    <location>
        <begin position="104"/>
        <end position="123"/>
    </location>
</feature>
<reference evidence="9 10" key="1">
    <citation type="submission" date="2018-02" db="EMBL/GenBank/DDBJ databases">
        <title>The genomes of Aspergillus section Nigri reveals drivers in fungal speciation.</title>
        <authorList>
            <consortium name="DOE Joint Genome Institute"/>
            <person name="Vesth T.C."/>
            <person name="Nybo J."/>
            <person name="Theobald S."/>
            <person name="Brandl J."/>
            <person name="Frisvad J.C."/>
            <person name="Nielsen K.F."/>
            <person name="Lyhne E.K."/>
            <person name="Kogle M.E."/>
            <person name="Kuo A."/>
            <person name="Riley R."/>
            <person name="Clum A."/>
            <person name="Nolan M."/>
            <person name="Lipzen A."/>
            <person name="Salamov A."/>
            <person name="Henrissat B."/>
            <person name="Wiebenga A."/>
            <person name="De vries R.P."/>
            <person name="Grigoriev I.V."/>
            <person name="Mortensen U.H."/>
            <person name="Andersen M.R."/>
            <person name="Baker S.E."/>
        </authorList>
    </citation>
    <scope>NUCLEOTIDE SEQUENCE [LARGE SCALE GENOMIC DNA]</scope>
    <source>
        <strain evidence="9 10">CBS 121057</strain>
    </source>
</reference>
<accession>A0A319EI49</accession>
<feature type="compositionally biased region" description="Polar residues" evidence="6">
    <location>
        <begin position="311"/>
        <end position="323"/>
    </location>
</feature>
<keyword evidence="10" id="KW-1185">Reference proteome</keyword>
<dbReference type="VEuPathDB" id="FungiDB:BO78DRAFT_120501"/>
<proteinExistence type="inferred from homology"/>
<dbReference type="InterPro" id="IPR052337">
    <property type="entry name" value="SAT4-like"/>
</dbReference>
<dbReference type="PANTHER" id="PTHR33048">
    <property type="entry name" value="PTH11-LIKE INTEGRAL MEMBRANE PROTEIN (AFU_ORTHOLOGUE AFUA_5G11245)"/>
    <property type="match status" value="1"/>
</dbReference>
<feature type="compositionally biased region" description="Polar residues" evidence="6">
    <location>
        <begin position="285"/>
        <end position="298"/>
    </location>
</feature>
<dbReference type="EMBL" id="KZ826351">
    <property type="protein sequence ID" value="PYI06208.1"/>
    <property type="molecule type" value="Genomic_DNA"/>
</dbReference>
<comment type="subcellular location">
    <subcellularLocation>
        <location evidence="1">Membrane</location>
        <topology evidence="1">Multi-pass membrane protein</topology>
    </subcellularLocation>
</comment>